<keyword evidence="4" id="KW-0406">Ion transport</keyword>
<keyword evidence="3" id="KW-0915">Sodium</keyword>
<dbReference type="EMBL" id="MU005764">
    <property type="protein sequence ID" value="KAF2715404.1"/>
    <property type="molecule type" value="Genomic_DNA"/>
</dbReference>
<evidence type="ECO:0008006" key="9">
    <source>
        <dbReference type="Google" id="ProtNLM"/>
    </source>
</evidence>
<keyword evidence="1" id="KW-0813">Transport</keyword>
<keyword evidence="8" id="KW-1185">Reference proteome</keyword>
<proteinExistence type="predicted"/>
<protein>
    <recommendedName>
        <fullName evidence="9">Cation/H+ exchanger domain-containing protein</fullName>
    </recommendedName>
</protein>
<name>A0A6G1KRC2_9PLEO</name>
<keyword evidence="6" id="KW-0812">Transmembrane</keyword>
<dbReference type="AlphaFoldDB" id="A0A6G1KRC2"/>
<evidence type="ECO:0000256" key="4">
    <source>
        <dbReference type="ARBA" id="ARBA00023065"/>
    </source>
</evidence>
<evidence type="ECO:0000256" key="5">
    <source>
        <dbReference type="ARBA" id="ARBA00023201"/>
    </source>
</evidence>
<feature type="transmembrane region" description="Helical" evidence="6">
    <location>
        <begin position="306"/>
        <end position="330"/>
    </location>
</feature>
<reference evidence="7" key="1">
    <citation type="journal article" date="2020" name="Stud. Mycol.">
        <title>101 Dothideomycetes genomes: a test case for predicting lifestyles and emergence of pathogens.</title>
        <authorList>
            <person name="Haridas S."/>
            <person name="Albert R."/>
            <person name="Binder M."/>
            <person name="Bloem J."/>
            <person name="Labutti K."/>
            <person name="Salamov A."/>
            <person name="Andreopoulos B."/>
            <person name="Baker S."/>
            <person name="Barry K."/>
            <person name="Bills G."/>
            <person name="Bluhm B."/>
            <person name="Cannon C."/>
            <person name="Castanera R."/>
            <person name="Culley D."/>
            <person name="Daum C."/>
            <person name="Ezra D."/>
            <person name="Gonzalez J."/>
            <person name="Henrissat B."/>
            <person name="Kuo A."/>
            <person name="Liang C."/>
            <person name="Lipzen A."/>
            <person name="Lutzoni F."/>
            <person name="Magnuson J."/>
            <person name="Mondo S."/>
            <person name="Nolan M."/>
            <person name="Ohm R."/>
            <person name="Pangilinan J."/>
            <person name="Park H.-J."/>
            <person name="Ramirez L."/>
            <person name="Alfaro M."/>
            <person name="Sun H."/>
            <person name="Tritt A."/>
            <person name="Yoshinaga Y."/>
            <person name="Zwiers L.-H."/>
            <person name="Turgeon B."/>
            <person name="Goodwin S."/>
            <person name="Spatafora J."/>
            <person name="Crous P."/>
            <person name="Grigoriev I."/>
        </authorList>
    </citation>
    <scope>NUCLEOTIDE SEQUENCE</scope>
    <source>
        <strain evidence="7">CBS 279.74</strain>
    </source>
</reference>
<dbReference type="GO" id="GO:0015297">
    <property type="term" value="F:antiporter activity"/>
    <property type="evidence" value="ECO:0007669"/>
    <property type="project" value="UniProtKB-KW"/>
</dbReference>
<dbReference type="GO" id="GO:0006814">
    <property type="term" value="P:sodium ion transport"/>
    <property type="evidence" value="ECO:0007669"/>
    <property type="project" value="UniProtKB-KW"/>
</dbReference>
<sequence length="472" mass="50567">MAGSVHQGRAMWARCAGSNKDNGMSAAWYAVCGMRYATSFLFLLNFVNAVLVRPFYCGLLGRVAWGTETPGTTWLSMQMEEILIVQLGYLGLILLLVYICFSLSISHLISSDHRQADCLLHASLSKPIFALSSTVTFTGVICPIALLYSLQGLLGTTPVLGTNFTVLTSSGLSRSRLGFVLTSAAIMDDGVGLVMVQVISNLGGHFSVVTVVRPIVVSLVFAIQSVSSGASYAGTSSLFAAYIAVSYPLPNAKQATPVEEKTNRTGCYGDEDGQLMATQPTAESNTSMNQESARTGRVDSTIVQPFFFASIGFSILISRMFSGATVWYGIVYATKLVRLLLTPGELRGILSKLKLLSDRARSVKGAQNVQPFEAPGNGASPSLHQSLSLCNPHSLQSLLIPVFGMNARDEIGFLNSAVVKPGGVFTSSRDTGSESSIFLVATWTIVLCTIIGSISVGLSMRRVRALEEKIYW</sequence>
<feature type="transmembrane region" description="Helical" evidence="6">
    <location>
        <begin position="129"/>
        <end position="150"/>
    </location>
</feature>
<organism evidence="7 8">
    <name type="scientific">Pleomassaria siparia CBS 279.74</name>
    <dbReference type="NCBI Taxonomy" id="1314801"/>
    <lineage>
        <taxon>Eukaryota</taxon>
        <taxon>Fungi</taxon>
        <taxon>Dikarya</taxon>
        <taxon>Ascomycota</taxon>
        <taxon>Pezizomycotina</taxon>
        <taxon>Dothideomycetes</taxon>
        <taxon>Pleosporomycetidae</taxon>
        <taxon>Pleosporales</taxon>
        <taxon>Pleomassariaceae</taxon>
        <taxon>Pleomassaria</taxon>
    </lineage>
</organism>
<dbReference type="Proteomes" id="UP000799428">
    <property type="component" value="Unassembled WGS sequence"/>
</dbReference>
<evidence type="ECO:0000256" key="2">
    <source>
        <dbReference type="ARBA" id="ARBA00022449"/>
    </source>
</evidence>
<evidence type="ECO:0000313" key="7">
    <source>
        <dbReference type="EMBL" id="KAF2715404.1"/>
    </source>
</evidence>
<keyword evidence="6" id="KW-0472">Membrane</keyword>
<dbReference type="OrthoDB" id="1288932at2759"/>
<evidence type="ECO:0000313" key="8">
    <source>
        <dbReference type="Proteomes" id="UP000799428"/>
    </source>
</evidence>
<keyword evidence="5" id="KW-0739">Sodium transport</keyword>
<dbReference type="PANTHER" id="PTHR43562">
    <property type="entry name" value="NAPA-TYPE SODIUM/HYDROGEN ANTIPORTER"/>
    <property type="match status" value="1"/>
</dbReference>
<keyword evidence="6" id="KW-1133">Transmembrane helix</keyword>
<accession>A0A6G1KRC2</accession>
<dbReference type="PANTHER" id="PTHR43562:SF3">
    <property type="entry name" value="SODIUM ION_PROTON EXCHANGER (EUROFUNG)"/>
    <property type="match status" value="1"/>
</dbReference>
<feature type="transmembrane region" description="Helical" evidence="6">
    <location>
        <begin position="437"/>
        <end position="460"/>
    </location>
</feature>
<gene>
    <name evidence="7" type="ORF">K504DRAFT_478576</name>
</gene>
<keyword evidence="2" id="KW-0050">Antiport</keyword>
<feature type="transmembrane region" description="Helical" evidence="6">
    <location>
        <begin position="87"/>
        <end position="109"/>
    </location>
</feature>
<evidence type="ECO:0000256" key="6">
    <source>
        <dbReference type="SAM" id="Phobius"/>
    </source>
</evidence>
<evidence type="ECO:0000256" key="3">
    <source>
        <dbReference type="ARBA" id="ARBA00023053"/>
    </source>
</evidence>
<evidence type="ECO:0000256" key="1">
    <source>
        <dbReference type="ARBA" id="ARBA00022448"/>
    </source>
</evidence>
<feature type="transmembrane region" description="Helical" evidence="6">
    <location>
        <begin position="27"/>
        <end position="52"/>
    </location>
</feature>